<feature type="transmembrane region" description="Helical" evidence="7">
    <location>
        <begin position="31"/>
        <end position="53"/>
    </location>
</feature>
<keyword evidence="10" id="KW-1185">Reference proteome</keyword>
<comment type="caution">
    <text evidence="9">The sequence shown here is derived from an EMBL/GenBank/DDBJ whole genome shotgun (WGS) entry which is preliminary data.</text>
</comment>
<feature type="domain" description="ABC transmembrane type-1" evidence="8">
    <location>
        <begin position="90"/>
        <end position="310"/>
    </location>
</feature>
<comment type="similarity">
    <text evidence="7">Belongs to the binding-protein-dependent transport system permease family.</text>
</comment>
<dbReference type="SUPFAM" id="SSF161098">
    <property type="entry name" value="MetI-like"/>
    <property type="match status" value="1"/>
</dbReference>
<evidence type="ECO:0000256" key="4">
    <source>
        <dbReference type="ARBA" id="ARBA00022692"/>
    </source>
</evidence>
<keyword evidence="6 7" id="KW-0472">Membrane</keyword>
<evidence type="ECO:0000313" key="9">
    <source>
        <dbReference type="EMBL" id="MCZ8514990.1"/>
    </source>
</evidence>
<feature type="transmembrane region" description="Helical" evidence="7">
    <location>
        <begin position="270"/>
        <end position="287"/>
    </location>
</feature>
<name>A0ABT4QE83_9BACL</name>
<evidence type="ECO:0000256" key="7">
    <source>
        <dbReference type="RuleBase" id="RU363032"/>
    </source>
</evidence>
<feature type="transmembrane region" description="Helical" evidence="7">
    <location>
        <begin position="293"/>
        <end position="312"/>
    </location>
</feature>
<dbReference type="Gene3D" id="1.10.3720.10">
    <property type="entry name" value="MetI-like"/>
    <property type="match status" value="1"/>
</dbReference>
<gene>
    <name evidence="9" type="ORF">O9H85_21725</name>
</gene>
<keyword evidence="3" id="KW-1003">Cell membrane</keyword>
<reference evidence="9 10" key="1">
    <citation type="submission" date="2022-12" db="EMBL/GenBank/DDBJ databases">
        <title>Draft genome sequence of Paenibacillus sp. dW9.</title>
        <authorList>
            <person name="Choi E.-W."/>
            <person name="Kim D.-U."/>
        </authorList>
    </citation>
    <scope>NUCLEOTIDE SEQUENCE [LARGE SCALE GENOMIC DNA]</scope>
    <source>
        <strain evidence="10">dW9</strain>
    </source>
</reference>
<evidence type="ECO:0000313" key="10">
    <source>
        <dbReference type="Proteomes" id="UP001527882"/>
    </source>
</evidence>
<dbReference type="Pfam" id="PF00528">
    <property type="entry name" value="BPD_transp_1"/>
    <property type="match status" value="1"/>
</dbReference>
<keyword evidence="4 7" id="KW-0812">Transmembrane</keyword>
<dbReference type="InterPro" id="IPR051393">
    <property type="entry name" value="ABC_transporter_permease"/>
</dbReference>
<feature type="transmembrane region" description="Helical" evidence="7">
    <location>
        <begin position="94"/>
        <end position="115"/>
    </location>
</feature>
<dbReference type="Proteomes" id="UP001527882">
    <property type="component" value="Unassembled WGS sequence"/>
</dbReference>
<dbReference type="SUPFAM" id="SSF160964">
    <property type="entry name" value="MalF N-terminal region-like"/>
    <property type="match status" value="1"/>
</dbReference>
<dbReference type="InterPro" id="IPR035906">
    <property type="entry name" value="MetI-like_sf"/>
</dbReference>
<accession>A0ABT4QE83</accession>
<dbReference type="PANTHER" id="PTHR30193">
    <property type="entry name" value="ABC TRANSPORTER PERMEASE PROTEIN"/>
    <property type="match status" value="1"/>
</dbReference>
<evidence type="ECO:0000256" key="1">
    <source>
        <dbReference type="ARBA" id="ARBA00004651"/>
    </source>
</evidence>
<keyword evidence="2 7" id="KW-0813">Transport</keyword>
<proteinExistence type="inferred from homology"/>
<evidence type="ECO:0000256" key="3">
    <source>
        <dbReference type="ARBA" id="ARBA00022475"/>
    </source>
</evidence>
<feature type="transmembrane region" description="Helical" evidence="7">
    <location>
        <begin position="228"/>
        <end position="249"/>
    </location>
</feature>
<dbReference type="InterPro" id="IPR000515">
    <property type="entry name" value="MetI-like"/>
</dbReference>
<sequence length="325" mass="36904">MIEERKSKTTFPRALLSSGKGRSSLVLHRNLWGIFFVFPWVIGLLGLVLYPILLSLYYSFTNYSIVGTTHWVGLSNYQQLMVDPTFWKTTYNTLYLVIFMVPLSLLVALIFAVLLNQPIRGLRIFRTLLYLPQLVPPVATAMLWIWIFNPQFGMINNILRFFHITGPLWLASMEWAKPSMILLHLWGVGGTMMIFLAGLQGVSPTLLEASRLDGANAWQRFRHISFPAISPLMLFNLIMGVLGAMQFFTQAYIMGGGAADGGSVGPGGSLEFYSIYLFQLAFISLRMGYASSLAWVLFLMIAVLVGLLIWWSKKWIYYEGLKKWK</sequence>
<evidence type="ECO:0000256" key="2">
    <source>
        <dbReference type="ARBA" id="ARBA00022448"/>
    </source>
</evidence>
<evidence type="ECO:0000259" key="8">
    <source>
        <dbReference type="PROSITE" id="PS50928"/>
    </source>
</evidence>
<dbReference type="PROSITE" id="PS50928">
    <property type="entry name" value="ABC_TM1"/>
    <property type="match status" value="1"/>
</dbReference>
<keyword evidence="5 7" id="KW-1133">Transmembrane helix</keyword>
<feature type="transmembrane region" description="Helical" evidence="7">
    <location>
        <begin position="127"/>
        <end position="148"/>
    </location>
</feature>
<dbReference type="EMBL" id="JAQAGZ010000015">
    <property type="protein sequence ID" value="MCZ8514990.1"/>
    <property type="molecule type" value="Genomic_DNA"/>
</dbReference>
<comment type="subcellular location">
    <subcellularLocation>
        <location evidence="1 7">Cell membrane</location>
        <topology evidence="1 7">Multi-pass membrane protein</topology>
    </subcellularLocation>
</comment>
<feature type="transmembrane region" description="Helical" evidence="7">
    <location>
        <begin position="183"/>
        <end position="202"/>
    </location>
</feature>
<evidence type="ECO:0000256" key="6">
    <source>
        <dbReference type="ARBA" id="ARBA00023136"/>
    </source>
</evidence>
<dbReference type="CDD" id="cd06261">
    <property type="entry name" value="TM_PBP2"/>
    <property type="match status" value="1"/>
</dbReference>
<organism evidence="9 10">
    <name type="scientific">Paenibacillus gyeongsangnamensis</name>
    <dbReference type="NCBI Taxonomy" id="3388067"/>
    <lineage>
        <taxon>Bacteria</taxon>
        <taxon>Bacillati</taxon>
        <taxon>Bacillota</taxon>
        <taxon>Bacilli</taxon>
        <taxon>Bacillales</taxon>
        <taxon>Paenibacillaceae</taxon>
        <taxon>Paenibacillus</taxon>
    </lineage>
</organism>
<dbReference type="PANTHER" id="PTHR30193:SF1">
    <property type="entry name" value="ABC TRANSPORTER PERMEASE PROTEIN YESP-RELATED"/>
    <property type="match status" value="1"/>
</dbReference>
<dbReference type="RefSeq" id="WP_269883520.1">
    <property type="nucleotide sequence ID" value="NZ_JAQAGZ010000015.1"/>
</dbReference>
<protein>
    <submittedName>
        <fullName evidence="9">Sugar ABC transporter permease</fullName>
    </submittedName>
</protein>
<evidence type="ECO:0000256" key="5">
    <source>
        <dbReference type="ARBA" id="ARBA00022989"/>
    </source>
</evidence>